<protein>
    <submittedName>
        <fullName evidence="1">Uncharacterized protein</fullName>
    </submittedName>
</protein>
<gene>
    <name evidence="1" type="ORF">LTS18_013634</name>
</gene>
<comment type="caution">
    <text evidence="1">The sequence shown here is derived from an EMBL/GenBank/DDBJ whole genome shotgun (WGS) entry which is preliminary data.</text>
</comment>
<evidence type="ECO:0000313" key="2">
    <source>
        <dbReference type="Proteomes" id="UP001186974"/>
    </source>
</evidence>
<evidence type="ECO:0000313" key="1">
    <source>
        <dbReference type="EMBL" id="KAK3045685.1"/>
    </source>
</evidence>
<sequence>MAAAARRQSRVSDLGVGEVEEESEPETPTFQFRIPERLERTTMPSAPPQLEFGDAAPDVVVNDEEEMPRIGDETLLDTDDEDAEGETDDEAQDPEDPENHAMDVTNAASHRLREDSVTRPPAQAHHSPAKPAPQRRSRDLKISKHGVQYPSLPPTVLKRLSTTLARAAGNSKATLSKDTLAVISQASDWFFEQVSEDLASYAEHAGRKTVEESDVMALMKRQRLLDAKNTVFSLGMRFLPRELVGEMRMVPPSALVKGGRGKRKRGRMESIREEEE</sequence>
<proteinExistence type="predicted"/>
<keyword evidence="2" id="KW-1185">Reference proteome</keyword>
<reference evidence="1" key="1">
    <citation type="submission" date="2024-09" db="EMBL/GenBank/DDBJ databases">
        <title>Black Yeasts Isolated from many extreme environments.</title>
        <authorList>
            <person name="Coleine C."/>
            <person name="Stajich J.E."/>
            <person name="Selbmann L."/>
        </authorList>
    </citation>
    <scope>NUCLEOTIDE SEQUENCE</scope>
    <source>
        <strain evidence="1">CCFEE 5737</strain>
    </source>
</reference>
<dbReference type="Proteomes" id="UP001186974">
    <property type="component" value="Unassembled WGS sequence"/>
</dbReference>
<name>A0ACC3CWT0_9PEZI</name>
<organism evidence="1 2">
    <name type="scientific">Coniosporium uncinatum</name>
    <dbReference type="NCBI Taxonomy" id="93489"/>
    <lineage>
        <taxon>Eukaryota</taxon>
        <taxon>Fungi</taxon>
        <taxon>Dikarya</taxon>
        <taxon>Ascomycota</taxon>
        <taxon>Pezizomycotina</taxon>
        <taxon>Dothideomycetes</taxon>
        <taxon>Dothideomycetes incertae sedis</taxon>
        <taxon>Coniosporium</taxon>
    </lineage>
</organism>
<dbReference type="EMBL" id="JAWDJW010010570">
    <property type="protein sequence ID" value="KAK3045685.1"/>
    <property type="molecule type" value="Genomic_DNA"/>
</dbReference>
<accession>A0ACC3CWT0</accession>